<evidence type="ECO:0000313" key="2">
    <source>
        <dbReference type="EMBL" id="ASJ53327.1"/>
    </source>
</evidence>
<proteinExistence type="predicted"/>
<dbReference type="AlphaFoldDB" id="A0A220ME50"/>
<keyword evidence="1" id="KW-0472">Membrane</keyword>
<feature type="transmembrane region" description="Helical" evidence="1">
    <location>
        <begin position="55"/>
        <end position="76"/>
    </location>
</feature>
<reference evidence="2 3" key="1">
    <citation type="submission" date="2016-11" db="EMBL/GenBank/DDBJ databases">
        <authorList>
            <person name="Jaros S."/>
            <person name="Januszkiewicz K."/>
            <person name="Wedrychowicz H."/>
        </authorList>
    </citation>
    <scope>NUCLEOTIDE SEQUENCE [LARGE SCALE GENOMIC DNA]</scope>
    <source>
        <strain evidence="2 3">NF2</strain>
    </source>
</reference>
<gene>
    <name evidence="2" type="ORF">BP422_07025</name>
</gene>
<name>A0A220ME50_9BACL</name>
<feature type="transmembrane region" description="Helical" evidence="1">
    <location>
        <begin position="210"/>
        <end position="228"/>
    </location>
</feature>
<feature type="transmembrane region" description="Helical" evidence="1">
    <location>
        <begin position="185"/>
        <end position="204"/>
    </location>
</feature>
<dbReference type="GO" id="GO:0016740">
    <property type="term" value="F:transferase activity"/>
    <property type="evidence" value="ECO:0007669"/>
    <property type="project" value="UniProtKB-KW"/>
</dbReference>
<dbReference type="KEGG" id="bfm:BP422_07025"/>
<dbReference type="Proteomes" id="UP000197781">
    <property type="component" value="Chromosome"/>
</dbReference>
<evidence type="ECO:0000313" key="3">
    <source>
        <dbReference type="Proteomes" id="UP000197781"/>
    </source>
</evidence>
<evidence type="ECO:0000256" key="1">
    <source>
        <dbReference type="SAM" id="Phobius"/>
    </source>
</evidence>
<keyword evidence="2" id="KW-0808">Transferase</keyword>
<organism evidence="2 3">
    <name type="scientific">Brevibacillus formosus</name>
    <dbReference type="NCBI Taxonomy" id="54913"/>
    <lineage>
        <taxon>Bacteria</taxon>
        <taxon>Bacillati</taxon>
        <taxon>Bacillota</taxon>
        <taxon>Bacilli</taxon>
        <taxon>Bacillales</taxon>
        <taxon>Paenibacillaceae</taxon>
        <taxon>Brevibacillus</taxon>
    </lineage>
</organism>
<dbReference type="EMBL" id="CP018145">
    <property type="protein sequence ID" value="ASJ53327.1"/>
    <property type="molecule type" value="Genomic_DNA"/>
</dbReference>
<feature type="transmembrane region" description="Helical" evidence="1">
    <location>
        <begin position="240"/>
        <end position="260"/>
    </location>
</feature>
<accession>A0A220ME50</accession>
<keyword evidence="1" id="KW-0812">Transmembrane</keyword>
<sequence length="316" mass="34470">MLEMVGGAGVETKIMMLMMLVAVVFPLVLVRPLYKIGIQKLKALGMNRFNYDGEPVLTAGGLILVCSSAITGIVLIGLLSLRGMNSELFLHGLLFLTGMITMAFWGWRDDRASDRNAKGFRGHFGVLWRERRMTSGMWKLIGGTSTALCLTLSLSNTLWAGFVAFGLLALSPNIINLFDLRPGRAIKVFWCLTTLAGAFGLWTIGASAAMANWIFLIPVFLASMLMFPHDVGGKIMLGDTGSNALGFATGFSFVVGTPIYVQASMLVLFLCFQIAAEFCSFSRVIEQVGWLRRLDQWGRATEAENKKNQTGSSGLV</sequence>
<feature type="transmembrane region" description="Helical" evidence="1">
    <location>
        <begin position="159"/>
        <end position="178"/>
    </location>
</feature>
<protein>
    <submittedName>
        <fullName evidence="2">UDP-N-acetylmuramyl pentapeptide phosphotransferase</fullName>
    </submittedName>
</protein>
<keyword evidence="1" id="KW-1133">Transmembrane helix</keyword>
<feature type="transmembrane region" description="Helical" evidence="1">
    <location>
        <begin position="88"/>
        <end position="107"/>
    </location>
</feature>
<feature type="transmembrane region" description="Helical" evidence="1">
    <location>
        <begin position="14"/>
        <end position="34"/>
    </location>
</feature>